<reference evidence="4" key="1">
    <citation type="submission" date="2018-05" db="EMBL/GenBank/DDBJ databases">
        <authorList>
            <person name="Lanie J.A."/>
            <person name="Ng W.-L."/>
            <person name="Kazmierczak K.M."/>
            <person name="Andrzejewski T.M."/>
            <person name="Davidsen T.M."/>
            <person name="Wayne K.J."/>
            <person name="Tettelin H."/>
            <person name="Glass J.I."/>
            <person name="Rusch D."/>
            <person name="Podicherti R."/>
            <person name="Tsui H.-C.T."/>
            <person name="Winkler M.E."/>
        </authorList>
    </citation>
    <scope>NUCLEOTIDE SEQUENCE</scope>
</reference>
<dbReference type="SUPFAM" id="SSF63562">
    <property type="entry name" value="RPB6/omega subunit-like"/>
    <property type="match status" value="1"/>
</dbReference>
<evidence type="ECO:0000313" key="4">
    <source>
        <dbReference type="EMBL" id="SUZ54841.1"/>
    </source>
</evidence>
<evidence type="ECO:0000256" key="1">
    <source>
        <dbReference type="ARBA" id="ARBA00022478"/>
    </source>
</evidence>
<evidence type="ECO:0000256" key="2">
    <source>
        <dbReference type="ARBA" id="ARBA00023163"/>
    </source>
</evidence>
<dbReference type="GO" id="GO:0003899">
    <property type="term" value="F:DNA-directed RNA polymerase activity"/>
    <property type="evidence" value="ECO:0007669"/>
    <property type="project" value="InterPro"/>
</dbReference>
<dbReference type="AlphaFoldDB" id="A0A381NJX4"/>
<feature type="coiled-coil region" evidence="3">
    <location>
        <begin position="41"/>
        <end position="68"/>
    </location>
</feature>
<dbReference type="EMBL" id="UINC01000410">
    <property type="protein sequence ID" value="SUZ54841.1"/>
    <property type="molecule type" value="Genomic_DNA"/>
</dbReference>
<dbReference type="GO" id="GO:0000428">
    <property type="term" value="C:DNA-directed RNA polymerase complex"/>
    <property type="evidence" value="ECO:0007669"/>
    <property type="project" value="UniProtKB-KW"/>
</dbReference>
<dbReference type="InterPro" id="IPR006110">
    <property type="entry name" value="Pol_omega/Rpo6/RPB6"/>
</dbReference>
<evidence type="ECO:0008006" key="5">
    <source>
        <dbReference type="Google" id="ProtNLM"/>
    </source>
</evidence>
<keyword evidence="3" id="KW-0175">Coiled coil</keyword>
<dbReference type="GO" id="GO:0006351">
    <property type="term" value="P:DNA-templated transcription"/>
    <property type="evidence" value="ECO:0007669"/>
    <property type="project" value="InterPro"/>
</dbReference>
<accession>A0A381NJX4</accession>
<proteinExistence type="predicted"/>
<dbReference type="SMART" id="SM01409">
    <property type="entry name" value="RNA_pol_Rpb6"/>
    <property type="match status" value="1"/>
</dbReference>
<evidence type="ECO:0000256" key="3">
    <source>
        <dbReference type="SAM" id="Coils"/>
    </source>
</evidence>
<dbReference type="Pfam" id="PF01192">
    <property type="entry name" value="RNA_pol_Rpb6"/>
    <property type="match status" value="1"/>
</dbReference>
<dbReference type="GO" id="GO:0003677">
    <property type="term" value="F:DNA binding"/>
    <property type="evidence" value="ECO:0007669"/>
    <property type="project" value="InterPro"/>
</dbReference>
<protein>
    <recommendedName>
        <fullName evidence="5">DNA-directed RNA polymerase</fullName>
    </recommendedName>
</protein>
<gene>
    <name evidence="4" type="ORF">METZ01_LOCUS7695</name>
</gene>
<sequence length="108" mass="12546">MKIKSSITQFNIERIASKTGNIYKSVKIIGKRARQLSTVQKEELNEKLAEFASDIDNLEEIFENKEQIEISRYFERLPKSSTVAAEELINDELFFRDPEDKDDSISNE</sequence>
<keyword evidence="1" id="KW-0240">DNA-directed RNA polymerase</keyword>
<organism evidence="4">
    <name type="scientific">marine metagenome</name>
    <dbReference type="NCBI Taxonomy" id="408172"/>
    <lineage>
        <taxon>unclassified sequences</taxon>
        <taxon>metagenomes</taxon>
        <taxon>ecological metagenomes</taxon>
    </lineage>
</organism>
<dbReference type="InterPro" id="IPR036161">
    <property type="entry name" value="RPB6/omega-like_sf"/>
</dbReference>
<keyword evidence="2" id="KW-0804">Transcription</keyword>
<name>A0A381NJX4_9ZZZZ</name>